<dbReference type="Proteomes" id="UP000061432">
    <property type="component" value="Plasmid pMaq22A_5p"/>
</dbReference>
<accession>A0A0C6G2P5</accession>
<dbReference type="KEGG" id="maqu:Maq22A_5p70160"/>
<reference evidence="1 2" key="1">
    <citation type="journal article" date="2015" name="Genome Announc.">
        <title>Complete Genome Sequence of Methylobacterium aquaticum Strain 22A, Isolated from Racomitrium japonicum Moss.</title>
        <authorList>
            <person name="Tani A."/>
            <person name="Ogura Y."/>
            <person name="Hayashi T."/>
            <person name="Kimbara K."/>
        </authorList>
    </citation>
    <scope>NUCLEOTIDE SEQUENCE [LARGE SCALE GENOMIC DNA]</scope>
    <source>
        <strain evidence="1 2">MA-22A</strain>
        <plasmid evidence="2">Plasmid pMaq22A_5p DNA</plasmid>
    </source>
</reference>
<sequence>MATTPEDVRARRASAARAAREAAVRADRESRAALDELMQRPASERFAALEDGAPQLLPEHRLELLRSVRLPTGKTSPAARPVAGHASAWAVWRGRLPFQAGRLTRDALLAVCVLSALVVAWRRTPQALVEIQGDRDAPARWVMPDGGSVGDRLVAGRAYALMRQANGMAELRAWQPGVGYAAAQVPVGWLRTRVSPR</sequence>
<reference evidence="2" key="2">
    <citation type="submission" date="2015-01" db="EMBL/GenBank/DDBJ databases">
        <title>Complete genome sequence of Methylobacterium aquaticum strain 22A.</title>
        <authorList>
            <person name="Tani A."/>
            <person name="Ogura Y."/>
            <person name="Hayashi T."/>
        </authorList>
    </citation>
    <scope>NUCLEOTIDE SEQUENCE [LARGE SCALE GENOMIC DNA]</scope>
    <source>
        <strain evidence="2">MA-22A</strain>
        <plasmid evidence="2">Plasmid pMaq22A_5p DNA</plasmid>
    </source>
</reference>
<evidence type="ECO:0000313" key="1">
    <source>
        <dbReference type="EMBL" id="BAQ50455.1"/>
    </source>
</evidence>
<proteinExistence type="predicted"/>
<protein>
    <submittedName>
        <fullName evidence="1">Uncharacterized protein</fullName>
    </submittedName>
</protein>
<dbReference type="RefSeq" id="WP_060851475.1">
    <property type="nucleotide sequence ID" value="NZ_AP014709.1"/>
</dbReference>
<dbReference type="EMBL" id="AP014709">
    <property type="protein sequence ID" value="BAQ50455.1"/>
    <property type="molecule type" value="Genomic_DNA"/>
</dbReference>
<keyword evidence="1" id="KW-0614">Plasmid</keyword>
<geneLocation type="plasmid" evidence="2">
    <name>pMaq22A_5p DNA</name>
</geneLocation>
<name>A0A0C6G2P5_9HYPH</name>
<organism evidence="1 2">
    <name type="scientific">Methylobacterium aquaticum</name>
    <dbReference type="NCBI Taxonomy" id="270351"/>
    <lineage>
        <taxon>Bacteria</taxon>
        <taxon>Pseudomonadati</taxon>
        <taxon>Pseudomonadota</taxon>
        <taxon>Alphaproteobacteria</taxon>
        <taxon>Hyphomicrobiales</taxon>
        <taxon>Methylobacteriaceae</taxon>
        <taxon>Methylobacterium</taxon>
    </lineage>
</organism>
<dbReference type="PATRIC" id="fig|270351.10.peg.7654"/>
<gene>
    <name evidence="1" type="ORF">Maq22A_5p70160</name>
</gene>
<evidence type="ECO:0000313" key="2">
    <source>
        <dbReference type="Proteomes" id="UP000061432"/>
    </source>
</evidence>
<dbReference type="AlphaFoldDB" id="A0A0C6G2P5"/>
<dbReference type="OrthoDB" id="7989777at2"/>